<reference evidence="1" key="1">
    <citation type="submission" date="2024-03" db="EMBL/GenBank/DDBJ databases">
        <title>Deinococcus weizhi sp. nov., isolated from human skin.</title>
        <authorList>
            <person name="Wei Z."/>
            <person name="Tian F."/>
            <person name="Yang C."/>
            <person name="Xin L.T."/>
            <person name="Wen Z.J."/>
            <person name="Lan K.C."/>
            <person name="Yu L."/>
            <person name="Zhe W."/>
            <person name="Dan F.D."/>
            <person name="Jun W."/>
            <person name="Rui Z."/>
            <person name="Yong X.J."/>
            <person name="Ting Y."/>
            <person name="Wei X."/>
            <person name="Xu Z.G."/>
            <person name="Xin Z."/>
            <person name="Dong F.G."/>
            <person name="Ni X.M."/>
            <person name="Zheng M.G."/>
            <person name="Chun Y."/>
            <person name="Qian W.X."/>
        </authorList>
    </citation>
    <scope>NUCLEOTIDE SEQUENCE</scope>
    <source>
        <strain evidence="1">VB142</strain>
    </source>
</reference>
<gene>
    <name evidence="1" type="ORF">WDJ50_12035</name>
</gene>
<accession>A0AAU6Q0G7</accession>
<dbReference type="EMBL" id="CP149782">
    <property type="protein sequence ID" value="WYF44131.1"/>
    <property type="molecule type" value="Genomic_DNA"/>
</dbReference>
<protein>
    <submittedName>
        <fullName evidence="1">Uncharacterized protein</fullName>
    </submittedName>
</protein>
<name>A0AAU6Q0G7_9DEIO</name>
<sequence length="58" mass="6606">MEQWLELGFEWNLHRGDSQYLNMEVDLLGALAAGDSIFLRVGGTEWEVAPFPPELLED</sequence>
<proteinExistence type="predicted"/>
<organism evidence="1">
    <name type="scientific">Deinococcus sp. VB142</name>
    <dbReference type="NCBI Taxonomy" id="3112952"/>
    <lineage>
        <taxon>Bacteria</taxon>
        <taxon>Thermotogati</taxon>
        <taxon>Deinococcota</taxon>
        <taxon>Deinococci</taxon>
        <taxon>Deinococcales</taxon>
        <taxon>Deinococcaceae</taxon>
        <taxon>Deinococcus</taxon>
    </lineage>
</organism>
<dbReference type="RefSeq" id="WP_339095365.1">
    <property type="nucleotide sequence ID" value="NZ_CP149782.1"/>
</dbReference>
<dbReference type="AlphaFoldDB" id="A0AAU6Q0G7"/>
<evidence type="ECO:0000313" key="1">
    <source>
        <dbReference type="EMBL" id="WYF44131.1"/>
    </source>
</evidence>